<accession>A0A381J6J2</accession>
<dbReference type="SUPFAM" id="SSF58104">
    <property type="entry name" value="Methyl-accepting chemotaxis protein (MCP) signaling domain"/>
    <property type="match status" value="1"/>
</dbReference>
<sequence length="577" mass="63735">MKTKKASIVSLSLKSKITLITTLIIILSSFSMGYLFYNNMYSHTITLLKGQALNIAKSATMLIDGDKFEELSNSLNADDKSYIDTRKKLQHLNNNIGNGMLYTIANNESNNYTYIIDGSDADVDIGYKQIKTDFSKEAKLAFDTGKSYTSERYYVETFKKNYISAFVPIFNSSNKVVGVMEYDYQETELAEKMSKLTMMIILITIALILIAIIINYIVLKFMFKPMDILIKSINTISEGDLTLPIDISRNDEIGNINIALSKTTDSLRDMIDKIKTSSKNVTETAQSILESSSDSSSASEELTVSTNEISLISTDQTMKTQNIKEVLVKLDLDIQYIFTQINDTTKIAFKTLENTNIGTVVIKDTKSKINNIESSINNVNSVIMELAQSINKIQGILTTISGIAEQTNLLALNAAIEAARAGEDGRGFAVVADEVRKLAVESNVAASEVVDIINTMNQQTNNVLQAISTSVTMTKEGKVYTDNVSNTFEIIKNSNSDIESKIVEIKNSAGNIVSRISNINENMNEIDEVSKVIDSNAMSLAAVTEEQMASSEEFKVMSESLNKEAKVLSDSISKFKV</sequence>
<feature type="transmembrane region" description="Helical" evidence="4">
    <location>
        <begin position="196"/>
        <end position="219"/>
    </location>
</feature>
<dbReference type="SMART" id="SM00304">
    <property type="entry name" value="HAMP"/>
    <property type="match status" value="1"/>
</dbReference>
<dbReference type="Gene3D" id="6.10.340.10">
    <property type="match status" value="1"/>
</dbReference>
<evidence type="ECO:0000313" key="8">
    <source>
        <dbReference type="Proteomes" id="UP000254664"/>
    </source>
</evidence>
<evidence type="ECO:0000256" key="4">
    <source>
        <dbReference type="SAM" id="Phobius"/>
    </source>
</evidence>
<dbReference type="OrthoDB" id="9762005at2"/>
<feature type="domain" description="Methyl-accepting transducer" evidence="5">
    <location>
        <begin position="291"/>
        <end position="527"/>
    </location>
</feature>
<name>A0A381J6J2_9CLOT</name>
<dbReference type="Pfam" id="PF00672">
    <property type="entry name" value="HAMP"/>
    <property type="match status" value="1"/>
</dbReference>
<reference evidence="7 8" key="1">
    <citation type="submission" date="2018-06" db="EMBL/GenBank/DDBJ databases">
        <authorList>
            <consortium name="Pathogen Informatics"/>
            <person name="Doyle S."/>
        </authorList>
    </citation>
    <scope>NUCLEOTIDE SEQUENCE [LARGE SCALE GENOMIC DNA]</scope>
    <source>
        <strain evidence="7 8">NCTC9836</strain>
    </source>
</reference>
<dbReference type="Pfam" id="PF00015">
    <property type="entry name" value="MCPsignal"/>
    <property type="match status" value="1"/>
</dbReference>
<dbReference type="EMBL" id="UFWZ01000001">
    <property type="protein sequence ID" value="SUY46603.1"/>
    <property type="molecule type" value="Genomic_DNA"/>
</dbReference>
<keyword evidence="4" id="KW-0812">Transmembrane</keyword>
<dbReference type="InterPro" id="IPR004089">
    <property type="entry name" value="MCPsignal_dom"/>
</dbReference>
<keyword evidence="4" id="KW-0472">Membrane</keyword>
<dbReference type="RefSeq" id="WP_115640651.1">
    <property type="nucleotide sequence ID" value="NZ_UFWZ01000001.1"/>
</dbReference>
<gene>
    <name evidence="7" type="primary">mcpB_4</name>
    <name evidence="7" type="ORF">NCTC9836_00899</name>
</gene>
<dbReference type="PROSITE" id="PS50111">
    <property type="entry name" value="CHEMOTAXIS_TRANSDUC_2"/>
    <property type="match status" value="1"/>
</dbReference>
<dbReference type="GO" id="GO:0004888">
    <property type="term" value="F:transmembrane signaling receptor activity"/>
    <property type="evidence" value="ECO:0007669"/>
    <property type="project" value="InterPro"/>
</dbReference>
<dbReference type="PANTHER" id="PTHR32089">
    <property type="entry name" value="METHYL-ACCEPTING CHEMOTAXIS PROTEIN MCPB"/>
    <property type="match status" value="1"/>
</dbReference>
<evidence type="ECO:0000256" key="2">
    <source>
        <dbReference type="ARBA" id="ARBA00029447"/>
    </source>
</evidence>
<dbReference type="SUPFAM" id="SSF103190">
    <property type="entry name" value="Sensory domain-like"/>
    <property type="match status" value="1"/>
</dbReference>
<dbReference type="AlphaFoldDB" id="A0A381J6J2"/>
<dbReference type="PANTHER" id="PTHR32089:SF112">
    <property type="entry name" value="LYSOZYME-LIKE PROTEIN-RELATED"/>
    <property type="match status" value="1"/>
</dbReference>
<dbReference type="GO" id="GO:0007165">
    <property type="term" value="P:signal transduction"/>
    <property type="evidence" value="ECO:0007669"/>
    <property type="project" value="UniProtKB-KW"/>
</dbReference>
<keyword evidence="4" id="KW-1133">Transmembrane helix</keyword>
<dbReference type="InterPro" id="IPR029151">
    <property type="entry name" value="Sensor-like_sf"/>
</dbReference>
<evidence type="ECO:0000256" key="3">
    <source>
        <dbReference type="PROSITE-ProRule" id="PRU00284"/>
    </source>
</evidence>
<dbReference type="InterPro" id="IPR004090">
    <property type="entry name" value="Chemotax_Me-accpt_rcpt"/>
</dbReference>
<dbReference type="Gene3D" id="1.10.287.950">
    <property type="entry name" value="Methyl-accepting chemotaxis protein"/>
    <property type="match status" value="1"/>
</dbReference>
<feature type="transmembrane region" description="Helical" evidence="4">
    <location>
        <begin position="17"/>
        <end position="37"/>
    </location>
</feature>
<proteinExistence type="inferred from homology"/>
<dbReference type="CDD" id="cd06225">
    <property type="entry name" value="HAMP"/>
    <property type="match status" value="1"/>
</dbReference>
<evidence type="ECO:0000313" key="7">
    <source>
        <dbReference type="EMBL" id="SUY46603.1"/>
    </source>
</evidence>
<dbReference type="PROSITE" id="PS50885">
    <property type="entry name" value="HAMP"/>
    <property type="match status" value="1"/>
</dbReference>
<dbReference type="SMART" id="SM00283">
    <property type="entry name" value="MA"/>
    <property type="match status" value="1"/>
</dbReference>
<dbReference type="PRINTS" id="PR00260">
    <property type="entry name" value="CHEMTRNSDUCR"/>
</dbReference>
<evidence type="ECO:0000259" key="6">
    <source>
        <dbReference type="PROSITE" id="PS50885"/>
    </source>
</evidence>
<protein>
    <submittedName>
        <fullName evidence="7">Methyl-accepting chemotaxis sensory transducer</fullName>
    </submittedName>
</protein>
<evidence type="ECO:0000256" key="1">
    <source>
        <dbReference type="ARBA" id="ARBA00023224"/>
    </source>
</evidence>
<keyword evidence="1 3" id="KW-0807">Transducer</keyword>
<dbReference type="GO" id="GO:0016020">
    <property type="term" value="C:membrane"/>
    <property type="evidence" value="ECO:0007669"/>
    <property type="project" value="InterPro"/>
</dbReference>
<dbReference type="Proteomes" id="UP000254664">
    <property type="component" value="Unassembled WGS sequence"/>
</dbReference>
<organism evidence="7 8">
    <name type="scientific">Clostridium putrefaciens</name>
    <dbReference type="NCBI Taxonomy" id="99675"/>
    <lineage>
        <taxon>Bacteria</taxon>
        <taxon>Bacillati</taxon>
        <taxon>Bacillota</taxon>
        <taxon>Clostridia</taxon>
        <taxon>Eubacteriales</taxon>
        <taxon>Clostridiaceae</taxon>
        <taxon>Clostridium</taxon>
    </lineage>
</organism>
<dbReference type="GO" id="GO:0006935">
    <property type="term" value="P:chemotaxis"/>
    <property type="evidence" value="ECO:0007669"/>
    <property type="project" value="InterPro"/>
</dbReference>
<keyword evidence="8" id="KW-1185">Reference proteome</keyword>
<feature type="domain" description="HAMP" evidence="6">
    <location>
        <begin position="220"/>
        <end position="272"/>
    </location>
</feature>
<dbReference type="InterPro" id="IPR003660">
    <property type="entry name" value="HAMP_dom"/>
</dbReference>
<evidence type="ECO:0000259" key="5">
    <source>
        <dbReference type="PROSITE" id="PS50111"/>
    </source>
</evidence>
<comment type="similarity">
    <text evidence="2">Belongs to the methyl-accepting chemotaxis (MCP) protein family.</text>
</comment>